<name>A0A0F9A6V7_9ZZZZ</name>
<organism evidence="1">
    <name type="scientific">marine sediment metagenome</name>
    <dbReference type="NCBI Taxonomy" id="412755"/>
    <lineage>
        <taxon>unclassified sequences</taxon>
        <taxon>metagenomes</taxon>
        <taxon>ecological metagenomes</taxon>
    </lineage>
</organism>
<dbReference type="AlphaFoldDB" id="A0A0F9A6V7"/>
<dbReference type="EMBL" id="LAZR01047567">
    <property type="protein sequence ID" value="KKK93915.1"/>
    <property type="molecule type" value="Genomic_DNA"/>
</dbReference>
<evidence type="ECO:0000313" key="1">
    <source>
        <dbReference type="EMBL" id="KKK93915.1"/>
    </source>
</evidence>
<comment type="caution">
    <text evidence="1">The sequence shown here is derived from an EMBL/GenBank/DDBJ whole genome shotgun (WGS) entry which is preliminary data.</text>
</comment>
<gene>
    <name evidence="1" type="ORF">LCGC14_2688080</name>
</gene>
<reference evidence="1" key="1">
    <citation type="journal article" date="2015" name="Nature">
        <title>Complex archaea that bridge the gap between prokaryotes and eukaryotes.</title>
        <authorList>
            <person name="Spang A."/>
            <person name="Saw J.H."/>
            <person name="Jorgensen S.L."/>
            <person name="Zaremba-Niedzwiedzka K."/>
            <person name="Martijn J."/>
            <person name="Lind A.E."/>
            <person name="van Eijk R."/>
            <person name="Schleper C."/>
            <person name="Guy L."/>
            <person name="Ettema T.J."/>
        </authorList>
    </citation>
    <scope>NUCLEOTIDE SEQUENCE</scope>
</reference>
<protein>
    <submittedName>
        <fullName evidence="1">Uncharacterized protein</fullName>
    </submittedName>
</protein>
<proteinExistence type="predicted"/>
<sequence length="34" mass="4003">IDNDGNYEPTNCRWATRSEQALNRRKRSYAMQGT</sequence>
<accession>A0A0F9A6V7</accession>
<feature type="non-terminal residue" evidence="1">
    <location>
        <position position="1"/>
    </location>
</feature>